<keyword evidence="7 8" id="KW-0472">Membrane</keyword>
<dbReference type="InterPro" id="IPR027417">
    <property type="entry name" value="P-loop_NTPase"/>
</dbReference>
<organism evidence="11 12">
    <name type="scientific">Candidatus Symbiobacter mobilis CR</name>
    <dbReference type="NCBI Taxonomy" id="946483"/>
    <lineage>
        <taxon>Bacteria</taxon>
        <taxon>Pseudomonadati</taxon>
        <taxon>Pseudomonadota</taxon>
        <taxon>Betaproteobacteria</taxon>
        <taxon>Burkholderiales</taxon>
        <taxon>Comamonadaceae</taxon>
    </lineage>
</organism>
<keyword evidence="4" id="KW-0547">Nucleotide-binding</keyword>
<dbReference type="GO" id="GO:0005886">
    <property type="term" value="C:plasma membrane"/>
    <property type="evidence" value="ECO:0007669"/>
    <property type="project" value="UniProtKB-SubCell"/>
</dbReference>
<dbReference type="PROSITE" id="PS00211">
    <property type="entry name" value="ABC_TRANSPORTER_1"/>
    <property type="match status" value="1"/>
</dbReference>
<dbReference type="Proteomes" id="UP000017184">
    <property type="component" value="Chromosome"/>
</dbReference>
<dbReference type="GO" id="GO:0030253">
    <property type="term" value="P:protein secretion by the type I secretion system"/>
    <property type="evidence" value="ECO:0007669"/>
    <property type="project" value="InterPro"/>
</dbReference>
<protein>
    <submittedName>
        <fullName evidence="11">ABC-type transporter component</fullName>
    </submittedName>
</protein>
<dbReference type="PROSITE" id="PS50893">
    <property type="entry name" value="ABC_TRANSPORTER_2"/>
    <property type="match status" value="1"/>
</dbReference>
<keyword evidence="2" id="KW-1003">Cell membrane</keyword>
<evidence type="ECO:0000256" key="3">
    <source>
        <dbReference type="ARBA" id="ARBA00022692"/>
    </source>
</evidence>
<feature type="transmembrane region" description="Helical" evidence="8">
    <location>
        <begin position="156"/>
        <end position="175"/>
    </location>
</feature>
<dbReference type="SUPFAM" id="SSF90123">
    <property type="entry name" value="ABC transporter transmembrane region"/>
    <property type="match status" value="1"/>
</dbReference>
<dbReference type="PANTHER" id="PTHR24221">
    <property type="entry name" value="ATP-BINDING CASSETTE SUB-FAMILY B"/>
    <property type="match status" value="1"/>
</dbReference>
<evidence type="ECO:0000259" key="10">
    <source>
        <dbReference type="PROSITE" id="PS50929"/>
    </source>
</evidence>
<feature type="transmembrane region" description="Helical" evidence="8">
    <location>
        <begin position="21"/>
        <end position="43"/>
    </location>
</feature>
<dbReference type="SUPFAM" id="SSF52540">
    <property type="entry name" value="P-loop containing nucleoside triphosphate hydrolases"/>
    <property type="match status" value="1"/>
</dbReference>
<dbReference type="InterPro" id="IPR003439">
    <property type="entry name" value="ABC_transporter-like_ATP-bd"/>
</dbReference>
<feature type="domain" description="ABC transporter" evidence="9">
    <location>
        <begin position="332"/>
        <end position="563"/>
    </location>
</feature>
<dbReference type="PATRIC" id="fig|946483.4.peg.681"/>
<keyword evidence="12" id="KW-1185">Reference proteome</keyword>
<dbReference type="KEGG" id="cbx:Cenrod_0681"/>
<evidence type="ECO:0000256" key="7">
    <source>
        <dbReference type="ARBA" id="ARBA00023136"/>
    </source>
</evidence>
<dbReference type="PANTHER" id="PTHR24221:SF248">
    <property type="entry name" value="ABC TRANSPORTER TRANSMEMBRANE REGION"/>
    <property type="match status" value="1"/>
</dbReference>
<evidence type="ECO:0000256" key="4">
    <source>
        <dbReference type="ARBA" id="ARBA00022741"/>
    </source>
</evidence>
<dbReference type="GO" id="GO:0034040">
    <property type="term" value="F:ATPase-coupled lipid transmembrane transporter activity"/>
    <property type="evidence" value="ECO:0007669"/>
    <property type="project" value="TreeGrafter"/>
</dbReference>
<dbReference type="InterPro" id="IPR036640">
    <property type="entry name" value="ABC1_TM_sf"/>
</dbReference>
<dbReference type="PROSITE" id="PS50929">
    <property type="entry name" value="ABC_TM1F"/>
    <property type="match status" value="1"/>
</dbReference>
<dbReference type="GO" id="GO:0030256">
    <property type="term" value="C:type I protein secretion system complex"/>
    <property type="evidence" value="ECO:0007669"/>
    <property type="project" value="InterPro"/>
</dbReference>
<dbReference type="Gene3D" id="1.20.1560.10">
    <property type="entry name" value="ABC transporter type 1, transmembrane domain"/>
    <property type="match status" value="1"/>
</dbReference>
<comment type="subcellular location">
    <subcellularLocation>
        <location evidence="1">Cell membrane</location>
        <topology evidence="1">Multi-pass membrane protein</topology>
    </subcellularLocation>
</comment>
<evidence type="ECO:0000256" key="5">
    <source>
        <dbReference type="ARBA" id="ARBA00022840"/>
    </source>
</evidence>
<keyword evidence="3 8" id="KW-0812">Transmembrane</keyword>
<dbReference type="STRING" id="946483.Cenrod_0681"/>
<dbReference type="eggNOG" id="COG4618">
    <property type="taxonomic scope" value="Bacteria"/>
</dbReference>
<dbReference type="SMART" id="SM00382">
    <property type="entry name" value="AAA"/>
    <property type="match status" value="1"/>
</dbReference>
<evidence type="ECO:0000256" key="6">
    <source>
        <dbReference type="ARBA" id="ARBA00022989"/>
    </source>
</evidence>
<dbReference type="GO" id="GO:0005524">
    <property type="term" value="F:ATP binding"/>
    <property type="evidence" value="ECO:0007669"/>
    <property type="project" value="UniProtKB-KW"/>
</dbReference>
<proteinExistence type="predicted"/>
<evidence type="ECO:0000313" key="12">
    <source>
        <dbReference type="Proteomes" id="UP000017184"/>
    </source>
</evidence>
<evidence type="ECO:0000313" key="11">
    <source>
        <dbReference type="EMBL" id="AGX86788.1"/>
    </source>
</evidence>
<dbReference type="InterPro" id="IPR003593">
    <property type="entry name" value="AAA+_ATPase"/>
</dbReference>
<dbReference type="Pfam" id="PF00005">
    <property type="entry name" value="ABC_tran"/>
    <property type="match status" value="1"/>
</dbReference>
<dbReference type="InterPro" id="IPR017871">
    <property type="entry name" value="ABC_transporter-like_CS"/>
</dbReference>
<reference evidence="11 12" key="1">
    <citation type="journal article" date="2013" name="Genome Biol.">
        <title>Genomic analysis reveals key aspects of prokaryotic symbiosis in the phototrophic consortium "Chlorochromatium aggregatum".</title>
        <authorList>
            <person name="Liu Z."/>
            <person name="Muller J."/>
            <person name="Li T."/>
            <person name="Alvey R.M."/>
            <person name="Vogl K."/>
            <person name="Frigaard N.U."/>
            <person name="Rockwell N.C."/>
            <person name="Boyd E.S."/>
            <person name="Tomsho L.P."/>
            <person name="Schuster S.C."/>
            <person name="Henke P."/>
            <person name="Rohde M."/>
            <person name="Overmann J."/>
            <person name="Bryant D.A."/>
        </authorList>
    </citation>
    <scope>NUCLEOTIDE SEQUENCE [LARGE SCALE GENOMIC DNA]</scope>
    <source>
        <strain evidence="11">CR</strain>
    </source>
</reference>
<dbReference type="AlphaFoldDB" id="U5N949"/>
<dbReference type="InterPro" id="IPR039421">
    <property type="entry name" value="Type_1_exporter"/>
</dbReference>
<accession>U5N949</accession>
<dbReference type="RefSeq" id="WP_022771609.1">
    <property type="nucleotide sequence ID" value="NC_022576.1"/>
</dbReference>
<dbReference type="GO" id="GO:0140359">
    <property type="term" value="F:ABC-type transporter activity"/>
    <property type="evidence" value="ECO:0007669"/>
    <property type="project" value="InterPro"/>
</dbReference>
<keyword evidence="5" id="KW-0067">ATP-binding</keyword>
<dbReference type="NCBIfam" id="TIGR01842">
    <property type="entry name" value="type_I_sec_PrtD"/>
    <property type="match status" value="1"/>
</dbReference>
<name>U5N949_9BURK</name>
<dbReference type="Gene3D" id="3.40.50.300">
    <property type="entry name" value="P-loop containing nucleotide triphosphate hydrolases"/>
    <property type="match status" value="1"/>
</dbReference>
<evidence type="ECO:0000256" key="2">
    <source>
        <dbReference type="ARBA" id="ARBA00022475"/>
    </source>
</evidence>
<feature type="transmembrane region" description="Helical" evidence="8">
    <location>
        <begin position="58"/>
        <end position="76"/>
    </location>
</feature>
<dbReference type="InterPro" id="IPR010128">
    <property type="entry name" value="ATPase_T1SS_PrtD-like"/>
</dbReference>
<dbReference type="HOGENOM" id="CLU_000604_95_6_4"/>
<gene>
    <name evidence="11" type="ORF">Cenrod_0681</name>
</gene>
<evidence type="ECO:0000256" key="1">
    <source>
        <dbReference type="ARBA" id="ARBA00004651"/>
    </source>
</evidence>
<evidence type="ECO:0000259" key="9">
    <source>
        <dbReference type="PROSITE" id="PS50893"/>
    </source>
</evidence>
<evidence type="ECO:0000256" key="8">
    <source>
        <dbReference type="SAM" id="Phobius"/>
    </source>
</evidence>
<sequence>MTAWLPPLVRERLWTAELRRAFWHALGLSLLINVLLLTSPLYMLQMYDRVLTSRSEETLFAISAIALFLLASYGVLEGMRARTLVGVGLAVDDLVNDSVFTSLFRDAVLRQGGATAQPIRDLELVRAQLSGPALMAIFDLPWVPLFLVLLYVLHPVLGTVALLGTVVSVLLAFVAERVSRPLIEETGKQQIAASRFLEGCLRNVDAIWAHGMMDRVRQRWLDTYRQSVDLSASGADRVSAFSATTKAFRIAMQSAMLGVGAWLVLRDAGVSPGVMIAGSIIFGRAIAPLDQTLAASRGFLAGWLALRRIDALLGRLDVVSDPMPLPKPSGVVSVEELSLVPFGARKPVVHGVRFALEAGEVLAIVGPSASGKTSLARALVGLWPPAAGKVRLDGAELSQWSPQALGSYIGYLPQDVELLAGTVQENIARFTQADAESVLQAAQVAGCHDLVLQLAQGYDTRLGEGGTKLSAGQSQRVALARCFFGDPALVVLDEPDSNLDTDGVAALDAAIVALKSRKTTAVLITHNLRLLRHADKALLMSQGKMAYFGPPQPLLQKLAPQGV</sequence>
<feature type="domain" description="ABC transmembrane type-1" evidence="10">
    <location>
        <begin position="25"/>
        <end position="301"/>
    </location>
</feature>
<dbReference type="EMBL" id="CP004885">
    <property type="protein sequence ID" value="AGX86788.1"/>
    <property type="molecule type" value="Genomic_DNA"/>
</dbReference>
<dbReference type="OrthoDB" id="8554730at2"/>
<dbReference type="GO" id="GO:0016887">
    <property type="term" value="F:ATP hydrolysis activity"/>
    <property type="evidence" value="ECO:0007669"/>
    <property type="project" value="InterPro"/>
</dbReference>
<dbReference type="InterPro" id="IPR011527">
    <property type="entry name" value="ABC1_TM_dom"/>
</dbReference>
<keyword evidence="6 8" id="KW-1133">Transmembrane helix</keyword>